<organism evidence="8 9">
    <name type="scientific">Chloropicon roscoffensis</name>
    <dbReference type="NCBI Taxonomy" id="1461544"/>
    <lineage>
        <taxon>Eukaryota</taxon>
        <taxon>Viridiplantae</taxon>
        <taxon>Chlorophyta</taxon>
        <taxon>Chloropicophyceae</taxon>
        <taxon>Chloropicales</taxon>
        <taxon>Chloropicaceae</taxon>
        <taxon>Chloropicon</taxon>
    </lineage>
</organism>
<dbReference type="PANTHER" id="PTHR15938:SF0">
    <property type="entry name" value="HOMOLOGOUS-PAIRING PROTEIN 2 HOMOLOG"/>
    <property type="match status" value="1"/>
</dbReference>
<dbReference type="InterPro" id="IPR010776">
    <property type="entry name" value="Hop2_WH_dom"/>
</dbReference>
<keyword evidence="9" id="KW-1185">Reference proteome</keyword>
<keyword evidence="5" id="KW-0469">Meiosis</keyword>
<accession>A0AAX4NZP9</accession>
<dbReference type="GO" id="GO:0000709">
    <property type="term" value="P:meiotic joint molecule formation"/>
    <property type="evidence" value="ECO:0007669"/>
    <property type="project" value="TreeGrafter"/>
</dbReference>
<dbReference type="Pfam" id="PF07106">
    <property type="entry name" value="WHD_TBPIP"/>
    <property type="match status" value="1"/>
</dbReference>
<dbReference type="GO" id="GO:0120231">
    <property type="term" value="C:DNA recombinase auxiliary factor complex"/>
    <property type="evidence" value="ECO:0007669"/>
    <property type="project" value="TreeGrafter"/>
</dbReference>
<dbReference type="AlphaFoldDB" id="A0AAX4NZP9"/>
<feature type="domain" description="Homologous-pairing protein 2 winged helix" evidence="7">
    <location>
        <begin position="7"/>
        <end position="65"/>
    </location>
</feature>
<dbReference type="GO" id="GO:0120230">
    <property type="term" value="F:recombinase activator activity"/>
    <property type="evidence" value="ECO:0007669"/>
    <property type="project" value="TreeGrafter"/>
</dbReference>
<gene>
    <name evidence="8" type="ORF">HKI87_01g06340</name>
</gene>
<comment type="subcellular location">
    <subcellularLocation>
        <location evidence="1">Nucleus</location>
    </subcellularLocation>
</comment>
<evidence type="ECO:0000256" key="5">
    <source>
        <dbReference type="ARBA" id="ARBA00023254"/>
    </source>
</evidence>
<proteinExistence type="inferred from homology"/>
<reference evidence="8 9" key="1">
    <citation type="submission" date="2024-03" db="EMBL/GenBank/DDBJ databases">
        <title>Complete genome sequence of the green alga Chloropicon roscoffensis RCC1871.</title>
        <authorList>
            <person name="Lemieux C."/>
            <person name="Pombert J.-F."/>
            <person name="Otis C."/>
            <person name="Turmel M."/>
        </authorList>
    </citation>
    <scope>NUCLEOTIDE SEQUENCE [LARGE SCALE GENOMIC DNA]</scope>
    <source>
        <strain evidence="8 9">RCC1871</strain>
    </source>
</reference>
<dbReference type="GO" id="GO:0007129">
    <property type="term" value="P:homologous chromosome pairing at meiosis"/>
    <property type="evidence" value="ECO:0007669"/>
    <property type="project" value="TreeGrafter"/>
</dbReference>
<dbReference type="Proteomes" id="UP001472866">
    <property type="component" value="Chromosome 01"/>
</dbReference>
<evidence type="ECO:0000256" key="4">
    <source>
        <dbReference type="ARBA" id="ARBA00023242"/>
    </source>
</evidence>
<evidence type="ECO:0000313" key="9">
    <source>
        <dbReference type="Proteomes" id="UP001472866"/>
    </source>
</evidence>
<dbReference type="PANTHER" id="PTHR15938">
    <property type="entry name" value="TBP-1 INTERACTING PROTEIN"/>
    <property type="match status" value="1"/>
</dbReference>
<keyword evidence="4" id="KW-0539">Nucleus</keyword>
<keyword evidence="6" id="KW-0175">Coiled coil</keyword>
<evidence type="ECO:0000256" key="3">
    <source>
        <dbReference type="ARBA" id="ARBA00023172"/>
    </source>
</evidence>
<dbReference type="GO" id="GO:0000794">
    <property type="term" value="C:condensed nuclear chromosome"/>
    <property type="evidence" value="ECO:0007669"/>
    <property type="project" value="TreeGrafter"/>
</dbReference>
<evidence type="ECO:0000256" key="6">
    <source>
        <dbReference type="SAM" id="Coils"/>
    </source>
</evidence>
<evidence type="ECO:0000256" key="1">
    <source>
        <dbReference type="ARBA" id="ARBA00004123"/>
    </source>
</evidence>
<sequence length="232" mass="26240">MTSASVAAVYEFLRDRNAPFNVQLLVDNLQTKKVKKSQVEKALATLVTEGRVTRKEFGKTKIYFLAQANLEKATTEELTSLKGRAAELKNDVSSERQMLSSMQKELAKLKTELTSAEIKKEVQTCKKHVADVKAKLELLDSKSGSVSKESFTETRLLLQQNLVLWRKYKKMFNEIWGSMAESMGDEFDKKKEKKLQTDIGIEADESAGVVYSSLDSIVNRSEVPKKRRLNPL</sequence>
<keyword evidence="3" id="KW-0233">DNA recombination</keyword>
<dbReference type="GO" id="GO:0003690">
    <property type="term" value="F:double-stranded DNA binding"/>
    <property type="evidence" value="ECO:0007669"/>
    <property type="project" value="TreeGrafter"/>
</dbReference>
<dbReference type="EMBL" id="CP151501">
    <property type="protein sequence ID" value="WZN59109.1"/>
    <property type="molecule type" value="Genomic_DNA"/>
</dbReference>
<evidence type="ECO:0000313" key="8">
    <source>
        <dbReference type="EMBL" id="WZN59109.1"/>
    </source>
</evidence>
<dbReference type="InterPro" id="IPR036388">
    <property type="entry name" value="WH-like_DNA-bd_sf"/>
</dbReference>
<protein>
    <submittedName>
        <fullName evidence="8">Tat binding protein 1-interacting protein</fullName>
    </submittedName>
</protein>
<evidence type="ECO:0000259" key="7">
    <source>
        <dbReference type="Pfam" id="PF07106"/>
    </source>
</evidence>
<name>A0AAX4NZP9_9CHLO</name>
<dbReference type="GO" id="GO:0010774">
    <property type="term" value="P:meiotic strand invasion involved in reciprocal meiotic recombination"/>
    <property type="evidence" value="ECO:0007669"/>
    <property type="project" value="TreeGrafter"/>
</dbReference>
<dbReference type="Gene3D" id="1.10.10.10">
    <property type="entry name" value="Winged helix-like DNA-binding domain superfamily/Winged helix DNA-binding domain"/>
    <property type="match status" value="1"/>
</dbReference>
<comment type="similarity">
    <text evidence="2">Belongs to the HOP2 family.</text>
</comment>
<evidence type="ECO:0000256" key="2">
    <source>
        <dbReference type="ARBA" id="ARBA00007922"/>
    </source>
</evidence>
<feature type="coiled-coil region" evidence="6">
    <location>
        <begin position="71"/>
        <end position="119"/>
    </location>
</feature>